<dbReference type="GO" id="GO:0016757">
    <property type="term" value="F:glycosyltransferase activity"/>
    <property type="evidence" value="ECO:0007669"/>
    <property type="project" value="InterPro"/>
</dbReference>
<reference evidence="4" key="1">
    <citation type="submission" date="2019-05" db="EMBL/GenBank/DDBJ databases">
        <title>Whole genome sequencing of Pseudanabaena catenata USMAC16.</title>
        <authorList>
            <person name="Khan Z."/>
            <person name="Omar W.M."/>
            <person name="Convey P."/>
            <person name="Merican F."/>
            <person name="Najimudin N."/>
        </authorList>
    </citation>
    <scope>NUCLEOTIDE SEQUENCE</scope>
    <source>
        <strain evidence="4">USMAC16</strain>
    </source>
</reference>
<evidence type="ECO:0000259" key="3">
    <source>
        <dbReference type="Pfam" id="PF13439"/>
    </source>
</evidence>
<dbReference type="InterPro" id="IPR001296">
    <property type="entry name" value="Glyco_trans_1"/>
</dbReference>
<dbReference type="InterPro" id="IPR023986">
    <property type="entry name" value="GlycosylTfrase_MSMEG0565"/>
</dbReference>
<proteinExistence type="predicted"/>
<evidence type="ECO:0000313" key="5">
    <source>
        <dbReference type="Proteomes" id="UP001152872"/>
    </source>
</evidence>
<dbReference type="RefSeq" id="WP_009628261.1">
    <property type="nucleotide sequence ID" value="NZ_VBTY01000153.1"/>
</dbReference>
<sequence>MSSTISKLHIALLTYATKPRGSVIHTLELAEALQKLGHRVCIYALDKDGLGFDRHLSCEFQPIPAQSAPKEIDRLIQQRIQEFVVYLDNAPLHYDVYHAQDCISANALAILRSQGHIPHFVRTIHHIEDYHSPYLQACQDRSIRDAELCLCVSAGWQKQIYQHYHIHAPQVLNGVNLQRFSRDRNGMESLIRQKFGLTGAPVYLTVGGIEPRKNSIKLIQAFARVLEDFPNAQLVIAGGATLFDYQAYRDEFLAISKNLNLGKSLVITGVLTDLELPALYRCADAFVFPSAKEGWGLVVMEAIASGLPVITSNCPPFTEFLSERQALLVDPDDVEAIAQGMRLVMNSQLSQSLVLASQEILTKYTWENSAHMHIAHYRRQFAIA</sequence>
<dbReference type="GO" id="GO:0009103">
    <property type="term" value="P:lipopolysaccharide biosynthetic process"/>
    <property type="evidence" value="ECO:0007669"/>
    <property type="project" value="TreeGrafter"/>
</dbReference>
<protein>
    <submittedName>
        <fullName evidence="4">MSMEG_0565 family glycosyltransferase</fullName>
    </submittedName>
</protein>
<evidence type="ECO:0000256" key="1">
    <source>
        <dbReference type="ARBA" id="ARBA00022679"/>
    </source>
</evidence>
<dbReference type="CDD" id="cd03801">
    <property type="entry name" value="GT4_PimA-like"/>
    <property type="match status" value="1"/>
</dbReference>
<dbReference type="SUPFAM" id="SSF53756">
    <property type="entry name" value="UDP-Glycosyltransferase/glycogen phosphorylase"/>
    <property type="match status" value="1"/>
</dbReference>
<dbReference type="Gene3D" id="3.40.50.2000">
    <property type="entry name" value="Glycogen Phosphorylase B"/>
    <property type="match status" value="2"/>
</dbReference>
<accession>A0A9X4MAM1</accession>
<dbReference type="InterPro" id="IPR028098">
    <property type="entry name" value="Glyco_trans_4-like_N"/>
</dbReference>
<feature type="domain" description="Glycosyltransferase subfamily 4-like N-terminal" evidence="3">
    <location>
        <begin position="20"/>
        <end position="179"/>
    </location>
</feature>
<evidence type="ECO:0000259" key="2">
    <source>
        <dbReference type="Pfam" id="PF00534"/>
    </source>
</evidence>
<dbReference type="EMBL" id="VBTY01000153">
    <property type="protein sequence ID" value="MDG3496099.1"/>
    <property type="molecule type" value="Genomic_DNA"/>
</dbReference>
<dbReference type="PANTHER" id="PTHR46401">
    <property type="entry name" value="GLYCOSYLTRANSFERASE WBBK-RELATED"/>
    <property type="match status" value="1"/>
</dbReference>
<dbReference type="PANTHER" id="PTHR46401:SF2">
    <property type="entry name" value="GLYCOSYLTRANSFERASE WBBK-RELATED"/>
    <property type="match status" value="1"/>
</dbReference>
<dbReference type="Pfam" id="PF00534">
    <property type="entry name" value="Glycos_transf_1"/>
    <property type="match status" value="1"/>
</dbReference>
<dbReference type="NCBIfam" id="TIGR04047">
    <property type="entry name" value="MSMEG_0565_glyc"/>
    <property type="match status" value="1"/>
</dbReference>
<evidence type="ECO:0000313" key="4">
    <source>
        <dbReference type="EMBL" id="MDG3496099.1"/>
    </source>
</evidence>
<dbReference type="Proteomes" id="UP001152872">
    <property type="component" value="Unassembled WGS sequence"/>
</dbReference>
<keyword evidence="1" id="KW-0808">Transferase</keyword>
<organism evidence="4 5">
    <name type="scientific">Pseudanabaena catenata USMAC16</name>
    <dbReference type="NCBI Taxonomy" id="1855837"/>
    <lineage>
        <taxon>Bacteria</taxon>
        <taxon>Bacillati</taxon>
        <taxon>Cyanobacteriota</taxon>
        <taxon>Cyanophyceae</taxon>
        <taxon>Pseudanabaenales</taxon>
        <taxon>Pseudanabaenaceae</taxon>
        <taxon>Pseudanabaena</taxon>
    </lineage>
</organism>
<comment type="caution">
    <text evidence="4">The sequence shown here is derived from an EMBL/GenBank/DDBJ whole genome shotgun (WGS) entry which is preliminary data.</text>
</comment>
<dbReference type="AlphaFoldDB" id="A0A9X4MAM1"/>
<feature type="domain" description="Glycosyl transferase family 1" evidence="2">
    <location>
        <begin position="191"/>
        <end position="348"/>
    </location>
</feature>
<keyword evidence="5" id="KW-1185">Reference proteome</keyword>
<name>A0A9X4MAM1_9CYAN</name>
<dbReference type="Pfam" id="PF13439">
    <property type="entry name" value="Glyco_transf_4"/>
    <property type="match status" value="1"/>
</dbReference>
<gene>
    <name evidence="4" type="ORF">FEV09_16255</name>
</gene>